<name>X1FW53_9ZZZZ</name>
<sequence>MALVAAFLGTWRIVHKDANDNMVAELLEKLTSEFGIVAADSAVLTNPEQMPKVKKGLSTILREDDKLYVMTKFGADDTMDDDTVIWHIRIPITFRNKRTGVVYEKTLYDGDFTHLWAESTGTAAKEAGIWYDALRYTVPAQSEVKLGHAIQDVRVDGALNLAMDTDSA</sequence>
<dbReference type="EMBL" id="BARU01000003">
    <property type="protein sequence ID" value="GAH24973.1"/>
    <property type="molecule type" value="Genomic_DNA"/>
</dbReference>
<evidence type="ECO:0000313" key="1">
    <source>
        <dbReference type="EMBL" id="GAH24973.1"/>
    </source>
</evidence>
<organism evidence="1">
    <name type="scientific">marine sediment metagenome</name>
    <dbReference type="NCBI Taxonomy" id="412755"/>
    <lineage>
        <taxon>unclassified sequences</taxon>
        <taxon>metagenomes</taxon>
        <taxon>ecological metagenomes</taxon>
    </lineage>
</organism>
<dbReference type="AlphaFoldDB" id="X1FW53"/>
<proteinExistence type="predicted"/>
<protein>
    <submittedName>
        <fullName evidence="1">Uncharacterized protein</fullName>
    </submittedName>
</protein>
<comment type="caution">
    <text evidence="1">The sequence shown here is derived from an EMBL/GenBank/DDBJ whole genome shotgun (WGS) entry which is preliminary data.</text>
</comment>
<accession>X1FW53</accession>
<gene>
    <name evidence="1" type="ORF">S03H2_00042</name>
</gene>
<reference evidence="1" key="1">
    <citation type="journal article" date="2014" name="Front. Microbiol.">
        <title>High frequency of phylogenetically diverse reductive dehalogenase-homologous genes in deep subseafloor sedimentary metagenomes.</title>
        <authorList>
            <person name="Kawai M."/>
            <person name="Futagami T."/>
            <person name="Toyoda A."/>
            <person name="Takaki Y."/>
            <person name="Nishi S."/>
            <person name="Hori S."/>
            <person name="Arai W."/>
            <person name="Tsubouchi T."/>
            <person name="Morono Y."/>
            <person name="Uchiyama I."/>
            <person name="Ito T."/>
            <person name="Fujiyama A."/>
            <person name="Inagaki F."/>
            <person name="Takami H."/>
        </authorList>
    </citation>
    <scope>NUCLEOTIDE SEQUENCE</scope>
    <source>
        <strain evidence="1">Expedition CK06-06</strain>
    </source>
</reference>